<reference evidence="4" key="1">
    <citation type="submission" date="2021-02" db="EMBL/GenBank/DDBJ databases">
        <authorList>
            <person name="Dougan E. K."/>
            <person name="Rhodes N."/>
            <person name="Thang M."/>
            <person name="Chan C."/>
        </authorList>
    </citation>
    <scope>NUCLEOTIDE SEQUENCE</scope>
</reference>
<dbReference type="InterPro" id="IPR000195">
    <property type="entry name" value="Rab-GAP-TBC_dom"/>
</dbReference>
<evidence type="ECO:0000259" key="2">
    <source>
        <dbReference type="PROSITE" id="PS50004"/>
    </source>
</evidence>
<evidence type="ECO:0000256" key="1">
    <source>
        <dbReference type="SAM" id="MobiDB-lite"/>
    </source>
</evidence>
<dbReference type="Gene3D" id="1.10.472.80">
    <property type="entry name" value="Ypt/Rab-GAP domain of gyp1p, domain 3"/>
    <property type="match status" value="1"/>
</dbReference>
<feature type="region of interest" description="Disordered" evidence="1">
    <location>
        <begin position="3434"/>
        <end position="3476"/>
    </location>
</feature>
<gene>
    <name evidence="4" type="primary">fadB</name>
    <name evidence="4" type="ORF">SNAT2548_LOCUS23793</name>
</gene>
<organism evidence="4 5">
    <name type="scientific">Symbiodinium natans</name>
    <dbReference type="NCBI Taxonomy" id="878477"/>
    <lineage>
        <taxon>Eukaryota</taxon>
        <taxon>Sar</taxon>
        <taxon>Alveolata</taxon>
        <taxon>Dinophyceae</taxon>
        <taxon>Suessiales</taxon>
        <taxon>Symbiodiniaceae</taxon>
        <taxon>Symbiodinium</taxon>
    </lineage>
</organism>
<dbReference type="InterPro" id="IPR000008">
    <property type="entry name" value="C2_dom"/>
</dbReference>
<name>A0A812RH26_9DINO</name>
<dbReference type="Pfam" id="PF00168">
    <property type="entry name" value="C2"/>
    <property type="match status" value="1"/>
</dbReference>
<dbReference type="EMBL" id="CAJNDS010002335">
    <property type="protein sequence ID" value="CAE7437814.1"/>
    <property type="molecule type" value="Genomic_DNA"/>
</dbReference>
<feature type="domain" description="Rab-GAP TBC" evidence="3">
    <location>
        <begin position="1689"/>
        <end position="2043"/>
    </location>
</feature>
<feature type="compositionally biased region" description="Acidic residues" evidence="1">
    <location>
        <begin position="1869"/>
        <end position="1878"/>
    </location>
</feature>
<dbReference type="Proteomes" id="UP000604046">
    <property type="component" value="Unassembled WGS sequence"/>
</dbReference>
<feature type="compositionally biased region" description="Polar residues" evidence="1">
    <location>
        <begin position="1949"/>
        <end position="1966"/>
    </location>
</feature>
<sequence>MIRTNHGPVGLRQPRKPEVIKPAVGEKKDVKVFKNWLASKKGGKKDDNKSDAYRTLIKQTMLLAAAKMEIDDIAYGSPNVAVDEKTGLYRSPEEMQERDGLARVKIATMQDGTAPIPDGRYVGTGKLKKTSRALTRHLLVKRSKYPWGWYKYRYWTLQSGIMRVYRADGAEYAGERHKLYNIREATCRFETKDMVGIEEPFLPRYEARVRLLLKERAWGPVFLYSKDVSEVKSWERAIRMSKYLLNATDREAMAFVIGRVAGSIMTKGWNALFNYHRELENTRRLIRGLAMRLTKLDLSRAWNKARLVYLQKSHDQKLRKEQQDWAARFLRDKMDRINQQSTRSPAMIRLAAINKVQTRFRHFRQDHIFDRSYALGTNVNTRVQQMMKGVTMLGAFTSLSAQEVLKLTLPAEGMEALEDFAAKSASYSEVNVSLQKMTFNISENFTMLSFSEAGGDASILDSASWGHFVNLSQISSVVLHSERSLAKTRQGEQLPPSSCSGVWFTLHGPRVGWGRALRMFTDPETQKAFQQVVGSSDGNALGAALADSESLQWFRLELGLRSADVLDLRKELPEEGQVEVFGDEEMESLPRSDFQTYVEVTMLGRRFRSTKATGSNPRYQGPYSGKFIAEVPIPPGEGGLACLDTSEVGIDIVECDPETPDNNRTIWAAKLPLWKLFVAEEDLPKPMDPPPTSALTTLVGEGALTTLGIMEETREQVQSMTKSLRSGTLKSNRRMWLQHPTVNLSDILPLKAHVDLDVFAKVSPNSLLTKTPVSPELQGRGSTCSLFTSHKAAWLDPTAGRSLSVANMVELNIREIDFPTDDVVEETRLYKYHVEARCNGVRASTKALCRPKKTWNAILPLESSKIDFKGATIFVPLPPGSWSNAETIKVRVQVVRTLVNEVPAVNFNELLARNGKSGPYSPVSEVVYHADLFVDGMTLDFSRQSAGVLFAKAGASPTYYGVAKDELSPVETPAVVVMDIALRDRDYARLHTAQDSLRAGVLCVGDKAMLKVEEPILYPTNEVEYRNFLNNATPGEFDGTRIRRGPSSAAWEAPLRDPCATFEYKASGLDKLDPPEPFKQRYMPNATGEVIPHKFVLPKDEAEFQNSLKPGSFWRIMEYLASQKVNAVKTLPNGEETYQPQVIKMLTHVVRSIPATVLAVYPDQTCDVELAPNFVEMWEMAPHKAFGLLGAAAIGEHTDISDTAIRSAPVGAGDVGERVRRRVLLKGLPITSLTSVQSASFNVYDAAITTTDEIVHIHPHKAGNDYNPRLIDGAVDDMQMLSGHRGSYRIAAGPLPVDANPTDCQYEWSLCLNAKDEADMYHFITVLRQAARMDISEQVKKLQEFKKKSAFALNNRPYLDSQIYSTQSGHLEVILVEARHLRPTRVQQEQDWQASVQKSLQLDLQTEASFSLLNSEEGRRKELIYKGSKVQMSPALSGSNPSWGDQEQLKASGGWVFKSPLLEARSMPNLYFELELTSRTLQHVGQTEKLGMIRMAVFGAHFMPQFLGGAPTLDLSDHKKPFNNLWIPLSKNEKGELVPKPYGELHIMTIWRPSQETAMTRRLPRKVQVWQSYELKQAMKNTSMHDPLYEIQAFKQGYDPNLYQLKGEQPESVSQANFSHMQKMFESVPYLDCCERQQRAAWRDYRRKLKELQAQKGGQPVSLSSWRQDWTQSQAAKQLWELDEMLRRGVPAGIRNHVWSEITSADVLQTEFLDSFAPKTSPDDPVRRKLLDLLENDERAYIQQHKGTAADQNAIYQRAIYRRLLEIGRPYRSDAMGQLHEDLVTASSWEKPTHHATMARHFRRLKRAEDICVALIAFSKDSLGDQASDVPNCWEIRQAQGGGVAYCESLLILAFFLLVAQTPTSKSEEEGDPWDFWDYEPPRPESADPEDEEVEKQRKLRETPRTKSEVDDEVQAFWILFAITSGAGRQPFRDYYGVPKRRAVPRPTHTASSSQPGSPAHSTVVSNEPGIEEQPIAERRGAMDDLLRLNFILSRLEPELWVHLSALGFHPSMVFYGSFMRLFAFTLPVTSLFRMWDMLLGESCRSDLPANKPARHGLIDLAYAGLTACKDSLMKCQSASEVQSCLQTFYESIYDPSNLVELVAAAEYKLWDKDASMAKLGVPSGHFMDYENSQKHWDRYQLHYRRQNYVLRELCQDVNISGMSPSTVASNTNVSGANNTSAMRNGVAVDQRVTTRSVMKMFNQFVQHFNSNPMVTHSSGILRQMPVELIKTVPETDGTVQGQVWSWISKWMEHSQVVHQTVGPTKTPISHPVAVKPLPGGVVEPALLDRGAWLMTVQKLLGIGENQAPGTPAQSAWQKWAPEIWERFNLDPLEKRMSILEFFMGLICCSKGTVSDKAIALFHLYAHNGQELQVQHIKPISRATAIIIERNEGKNQEDVQFLRAPSDEEVKTMALHLKVWVYALGASRQDEKMIGEVFVPSLVPYVTTSLVGGLVGSDPKTFTIWGPEKQLPPGFSREQDPSLLTEHGVRPMVGDMLLDLKWMPASAQQPEVGQLGITLHSVKLNLDAPETKNPRVEVVTYTEANLTEVRLKRWDPRSTMRKISHQLAMAPPVTEHVQFDRTMRREPSTGRLFKKVGAGDHGWNKEEKAWKWASQWGAQYSVERTTFRKAVCERAAVVTSGNNKPNLITIHACRLVTAGVLARSLHPVTHRQSMQIAEDIFSRCRAVPGILDAILIEGDCAGASENLAKAKEEFAEKGTSWTDVKKNMIVAHELHIAMTNFGIDLFTPESNRDIGKELQLSMLEIPDPYPEKVKTLWLRYCRSGDGQRYNARIPVDASGALKGGEVRFDMNLPNATATEEEASQVQLYLTKQEFVNCLMSSPLLSETLRQLSTTDNGTTNVPEGVPIRLDVTIADPTKEAADADLMDTLNVRQAVLLEIWDSDLGKQDDFLGECWLPPLGSLTEGTKRYILPVQNAEPGFSRKHNKKLAKMNCEGHLIVEASWIFPSVKVDPLPEGASMEERVKREEMLHTGKLKLKILKAEGLRGADRSYRREGSDPYVCMYVKNESIGASDKASIPSGFDEEGWHMTALRRHECYWTTATKKATRNPEWNEEKEFTFRTGAFERRTKQAFHLDITSGQAKRHQDDYYTAVLGTKEELHIHFGDDELQKKEKKIGYRSDVPMLLGDNMNQFKDKLSQACKELARELLKQLDDEKAKDPNADKKEAFKKRRKHVMQLEAAARDMSYRHSVMVFVPSKKLRELAQRGTDGWMSYEYRRLDAVEIQDPSSWQPLDTVCTFGHYGSLYSFGRNVPQRLKVADSTDVSRLNNNRMRLFEKQQKKYMEILADTNTPNKCFGYAKFHHPSDMSSEEWRPALIDRSETVGTSKRKYKVSYVFSPYVAVPAESGLEPGPSYQEEVDEEGVLLAPSKPKIRDVVHSEHKELLARAKLMKDQGMQEEEIVRLLNQDLKKNFEKAKEANEDGAAMTAPPMISLADVQDEIKRSKEAEAEPAADGQGQ</sequence>
<dbReference type="Pfam" id="PF00566">
    <property type="entry name" value="RabGAP-TBC"/>
    <property type="match status" value="1"/>
</dbReference>
<dbReference type="PROSITE" id="PS50004">
    <property type="entry name" value="C2"/>
    <property type="match status" value="1"/>
</dbReference>
<dbReference type="PROSITE" id="PS50086">
    <property type="entry name" value="TBC_RABGAP"/>
    <property type="match status" value="1"/>
</dbReference>
<feature type="region of interest" description="Disordered" evidence="1">
    <location>
        <begin position="1866"/>
        <end position="1907"/>
    </location>
</feature>
<dbReference type="SMART" id="SM00239">
    <property type="entry name" value="C2"/>
    <property type="match status" value="1"/>
</dbReference>
<dbReference type="InterPro" id="IPR035969">
    <property type="entry name" value="Rab-GAP_TBC_sf"/>
</dbReference>
<dbReference type="InterPro" id="IPR035892">
    <property type="entry name" value="C2_domain_sf"/>
</dbReference>
<proteinExistence type="predicted"/>
<feature type="region of interest" description="Disordered" evidence="1">
    <location>
        <begin position="1943"/>
        <end position="1975"/>
    </location>
</feature>
<evidence type="ECO:0000313" key="5">
    <source>
        <dbReference type="Proteomes" id="UP000604046"/>
    </source>
</evidence>
<dbReference type="OrthoDB" id="412233at2759"/>
<evidence type="ECO:0000259" key="3">
    <source>
        <dbReference type="PROSITE" id="PS50086"/>
    </source>
</evidence>
<feature type="domain" description="C2" evidence="2">
    <location>
        <begin position="2973"/>
        <end position="3128"/>
    </location>
</feature>
<protein>
    <submittedName>
        <fullName evidence="4">FadB protein</fullName>
    </submittedName>
</protein>
<keyword evidence="5" id="KW-1185">Reference proteome</keyword>
<dbReference type="SUPFAM" id="SSF49562">
    <property type="entry name" value="C2 domain (Calcium/lipid-binding domain, CaLB)"/>
    <property type="match status" value="1"/>
</dbReference>
<comment type="caution">
    <text evidence="4">The sequence shown here is derived from an EMBL/GenBank/DDBJ whole genome shotgun (WGS) entry which is preliminary data.</text>
</comment>
<dbReference type="SUPFAM" id="SSF47923">
    <property type="entry name" value="Ypt/Rab-GAP domain of gyp1p"/>
    <property type="match status" value="1"/>
</dbReference>
<accession>A0A812RH26</accession>
<feature type="compositionally biased region" description="Basic and acidic residues" evidence="1">
    <location>
        <begin position="1895"/>
        <end position="1907"/>
    </location>
</feature>
<dbReference type="Gene3D" id="2.60.40.150">
    <property type="entry name" value="C2 domain"/>
    <property type="match status" value="1"/>
</dbReference>
<dbReference type="SMART" id="SM00164">
    <property type="entry name" value="TBC"/>
    <property type="match status" value="1"/>
</dbReference>
<evidence type="ECO:0000313" key="4">
    <source>
        <dbReference type="EMBL" id="CAE7437814.1"/>
    </source>
</evidence>
<feature type="compositionally biased region" description="Basic and acidic residues" evidence="1">
    <location>
        <begin position="3457"/>
        <end position="3466"/>
    </location>
</feature>